<feature type="non-terminal residue" evidence="5">
    <location>
        <position position="1"/>
    </location>
</feature>
<evidence type="ECO:0000313" key="6">
    <source>
        <dbReference type="Proteomes" id="UP001176940"/>
    </source>
</evidence>
<evidence type="ECO:0000256" key="3">
    <source>
        <dbReference type="SAM" id="MobiDB-lite"/>
    </source>
</evidence>
<dbReference type="EMBL" id="CAUEEQ010010660">
    <property type="protein sequence ID" value="CAJ0934700.1"/>
    <property type="molecule type" value="Genomic_DNA"/>
</dbReference>
<feature type="compositionally biased region" description="Acidic residues" evidence="3">
    <location>
        <begin position="174"/>
        <end position="183"/>
    </location>
</feature>
<feature type="region of interest" description="Disordered" evidence="3">
    <location>
        <begin position="155"/>
        <end position="187"/>
    </location>
</feature>
<proteinExistence type="predicted"/>
<keyword evidence="1 2" id="KW-0175">Coiled coil</keyword>
<dbReference type="PANTHER" id="PTHR46518:SF1">
    <property type="entry name" value="OUTER DYNEIN ARM-DOCKING COMPLEX SUBUNIT 3"/>
    <property type="match status" value="1"/>
</dbReference>
<dbReference type="InterPro" id="IPR049258">
    <property type="entry name" value="ODAD1_CC"/>
</dbReference>
<evidence type="ECO:0000256" key="2">
    <source>
        <dbReference type="SAM" id="Coils"/>
    </source>
</evidence>
<evidence type="ECO:0000259" key="4">
    <source>
        <dbReference type="Pfam" id="PF21773"/>
    </source>
</evidence>
<gene>
    <name evidence="5" type="ORF">RIMI_LOCUS6034801</name>
</gene>
<organism evidence="5 6">
    <name type="scientific">Ranitomeya imitator</name>
    <name type="common">mimic poison frog</name>
    <dbReference type="NCBI Taxonomy" id="111125"/>
    <lineage>
        <taxon>Eukaryota</taxon>
        <taxon>Metazoa</taxon>
        <taxon>Chordata</taxon>
        <taxon>Craniata</taxon>
        <taxon>Vertebrata</taxon>
        <taxon>Euteleostomi</taxon>
        <taxon>Amphibia</taxon>
        <taxon>Batrachia</taxon>
        <taxon>Anura</taxon>
        <taxon>Neobatrachia</taxon>
        <taxon>Hyloidea</taxon>
        <taxon>Dendrobatidae</taxon>
        <taxon>Dendrobatinae</taxon>
        <taxon>Ranitomeya</taxon>
    </lineage>
</organism>
<feature type="coiled-coil region" evidence="2">
    <location>
        <begin position="365"/>
        <end position="438"/>
    </location>
</feature>
<keyword evidence="6" id="KW-1185">Reference proteome</keyword>
<dbReference type="Pfam" id="PF21773">
    <property type="entry name" value="ODAD1_CC"/>
    <property type="match status" value="1"/>
</dbReference>
<feature type="compositionally biased region" description="Basic residues" evidence="3">
    <location>
        <begin position="568"/>
        <end position="581"/>
    </location>
</feature>
<name>A0ABN9LC20_9NEOB</name>
<feature type="region of interest" description="Disordered" evidence="3">
    <location>
        <begin position="530"/>
        <end position="581"/>
    </location>
</feature>
<reference evidence="5" key="1">
    <citation type="submission" date="2023-07" db="EMBL/GenBank/DDBJ databases">
        <authorList>
            <person name="Stuckert A."/>
        </authorList>
    </citation>
    <scope>NUCLEOTIDE SEQUENCE</scope>
</reference>
<evidence type="ECO:0000313" key="5">
    <source>
        <dbReference type="EMBL" id="CAJ0934700.1"/>
    </source>
</evidence>
<feature type="coiled-coil region" evidence="2">
    <location>
        <begin position="189"/>
        <end position="304"/>
    </location>
</feature>
<accession>A0ABN9LC20</accession>
<feature type="domain" description="ODAD1 central coiled coil region" evidence="4">
    <location>
        <begin position="186"/>
        <end position="454"/>
    </location>
</feature>
<dbReference type="PANTHER" id="PTHR46518">
    <property type="entry name" value="COILED-COIL DOMAIN-CONTAINING PROTEIN 151"/>
    <property type="match status" value="1"/>
</dbReference>
<comment type="caution">
    <text evidence="5">The sequence shown here is derived from an EMBL/GenBank/DDBJ whole genome shotgun (WGS) entry which is preliminary data.</text>
</comment>
<dbReference type="InterPro" id="IPR033192">
    <property type="entry name" value="ODAD3"/>
</dbReference>
<protein>
    <recommendedName>
        <fullName evidence="4">ODAD1 central coiled coil region domain-containing protein</fullName>
    </recommendedName>
</protein>
<feature type="compositionally biased region" description="Acidic residues" evidence="3">
    <location>
        <begin position="537"/>
        <end position="549"/>
    </location>
</feature>
<evidence type="ECO:0000256" key="1">
    <source>
        <dbReference type="ARBA" id="ARBA00023054"/>
    </source>
</evidence>
<dbReference type="Proteomes" id="UP001176940">
    <property type="component" value="Unassembled WGS sequence"/>
</dbReference>
<sequence length="581" mass="67296">RWLPLHVCDLASSSPLCQVAMPSTAALSGVKPPIHEQITELQKKIQLLDGDHKAYQKSASSTIHKNRETIQFLRQENKKLHKKLADTLAGDEKVIKEAFHSHVVERAAMRSKSGQAAVQLMDQKLCDKIKRLNALRHQTDGRRKRLEELQTVYKQSCGEEEDKPEKDGGAVQEEQIEASEQEETPQQSLRLLENRLEKAQLKLQESGHIYSVYQKLKDHMQEESLTFQSQLDLLEAEILRQRNELKELQMMNKDAVMSRDMARTELQQQEEEFHRERRERERVLQEYKRQAEERRMYAERAERRAQRVTLPGEDAPTDIQLVSNGQEEEKAIRTYQEAFQRIKEATGVTDTQEVVRRFIAQGETHKHLEELKSENERTLVRLKEEKERLQDAFQELKYSGEAKLSSGQQVLEELQAHLQKEEKRRDKYKEELEKMAKILVAAKSGVEHLSTKVQHVKVPRSHFPAKDLSSQSDEYVLDILHTTDQKLQKLMEELDGQNIGEIIRQMEEEAFQASIEGKLPAFNVRIPLPAPAKQDTFDDDEDSGEDEGDVVTRASLKKQSQQIIESKTKRKARPKKKKGKQ</sequence>